<protein>
    <submittedName>
        <fullName evidence="6">LysR family transcriptional regulator</fullName>
    </submittedName>
</protein>
<evidence type="ECO:0000256" key="4">
    <source>
        <dbReference type="ARBA" id="ARBA00023163"/>
    </source>
</evidence>
<evidence type="ECO:0000256" key="1">
    <source>
        <dbReference type="ARBA" id="ARBA00009437"/>
    </source>
</evidence>
<dbReference type="PANTHER" id="PTHR30346:SF29">
    <property type="entry name" value="LYSR SUBSTRATE-BINDING"/>
    <property type="match status" value="1"/>
</dbReference>
<evidence type="ECO:0000256" key="2">
    <source>
        <dbReference type="ARBA" id="ARBA00023015"/>
    </source>
</evidence>
<dbReference type="PROSITE" id="PS50931">
    <property type="entry name" value="HTH_LYSR"/>
    <property type="match status" value="1"/>
</dbReference>
<dbReference type="InterPro" id="IPR000847">
    <property type="entry name" value="LysR_HTH_N"/>
</dbReference>
<dbReference type="Pfam" id="PF03466">
    <property type="entry name" value="LysR_substrate"/>
    <property type="match status" value="1"/>
</dbReference>
<keyword evidence="3" id="KW-0238">DNA-binding</keyword>
<gene>
    <name evidence="6" type="ORF">Q9R02_12650</name>
</gene>
<dbReference type="CDD" id="cd05466">
    <property type="entry name" value="PBP2_LTTR_substrate"/>
    <property type="match status" value="1"/>
</dbReference>
<accession>A0ABT9IRN0</accession>
<keyword evidence="2" id="KW-0805">Transcription regulation</keyword>
<comment type="similarity">
    <text evidence="1">Belongs to the LysR transcriptional regulatory family.</text>
</comment>
<dbReference type="InterPro" id="IPR036390">
    <property type="entry name" value="WH_DNA-bd_sf"/>
</dbReference>
<feature type="domain" description="HTH lysR-type" evidence="5">
    <location>
        <begin position="3"/>
        <end position="59"/>
    </location>
</feature>
<dbReference type="SUPFAM" id="SSF46785">
    <property type="entry name" value="Winged helix' DNA-binding domain"/>
    <property type="match status" value="1"/>
</dbReference>
<dbReference type="EMBL" id="JAVALS010000009">
    <property type="protein sequence ID" value="MDP5228007.1"/>
    <property type="molecule type" value="Genomic_DNA"/>
</dbReference>
<dbReference type="Pfam" id="PF00126">
    <property type="entry name" value="HTH_1"/>
    <property type="match status" value="1"/>
</dbReference>
<keyword evidence="4" id="KW-0804">Transcription</keyword>
<dbReference type="PRINTS" id="PR00039">
    <property type="entry name" value="HTHLYSR"/>
</dbReference>
<dbReference type="RefSeq" id="WP_305997058.1">
    <property type="nucleotide sequence ID" value="NZ_JAVALS010000009.1"/>
</dbReference>
<dbReference type="PANTHER" id="PTHR30346">
    <property type="entry name" value="TRANSCRIPTIONAL DUAL REGULATOR HCAR-RELATED"/>
    <property type="match status" value="1"/>
</dbReference>
<reference evidence="6 7" key="1">
    <citation type="submission" date="2023-08" db="EMBL/GenBank/DDBJ databases">
        <title>Arthrobacter horti sp. nov., isolated from forest soil.</title>
        <authorList>
            <person name="Park M."/>
        </authorList>
    </citation>
    <scope>NUCLEOTIDE SEQUENCE [LARGE SCALE GENOMIC DNA]</scope>
    <source>
        <strain evidence="6 7">YJM1</strain>
    </source>
</reference>
<organism evidence="6 7">
    <name type="scientific">Arthrobacter horti</name>
    <dbReference type="NCBI Taxonomy" id="3068273"/>
    <lineage>
        <taxon>Bacteria</taxon>
        <taxon>Bacillati</taxon>
        <taxon>Actinomycetota</taxon>
        <taxon>Actinomycetes</taxon>
        <taxon>Micrococcales</taxon>
        <taxon>Micrococcaceae</taxon>
        <taxon>Arthrobacter</taxon>
    </lineage>
</organism>
<name>A0ABT9IRN0_9MICC</name>
<dbReference type="InterPro" id="IPR005119">
    <property type="entry name" value="LysR_subst-bd"/>
</dbReference>
<evidence type="ECO:0000313" key="7">
    <source>
        <dbReference type="Proteomes" id="UP001232725"/>
    </source>
</evidence>
<evidence type="ECO:0000313" key="6">
    <source>
        <dbReference type="EMBL" id="MDP5228007.1"/>
    </source>
</evidence>
<evidence type="ECO:0000259" key="5">
    <source>
        <dbReference type="PROSITE" id="PS50931"/>
    </source>
</evidence>
<comment type="caution">
    <text evidence="6">The sequence shown here is derived from an EMBL/GenBank/DDBJ whole genome shotgun (WGS) entry which is preliminary data.</text>
</comment>
<evidence type="ECO:0000256" key="3">
    <source>
        <dbReference type="ARBA" id="ARBA00023125"/>
    </source>
</evidence>
<proteinExistence type="inferred from homology"/>
<sequence length="287" mass="30892">MAPTVPQLRTLLAVVDTGSFTAAAQQLSVSQSAVSRTLRALEEDIGGLLLDRERANAPTALAVEVLPHARAAVAALEALSGSLRARSGVPEGRIRLGSVPTVMQGLLPGLLSVWQTRLPKVEVSLFEGDDEEIPEWLETGVVDAAIVVDPHTDPPGSLLVGEDEHRAIVRRDHPYAGEKSIPLEELLEDGLITSTGGCETQVRRIHRIAGVPFKSRQQVRELATLITMVHEGMGVAIMPSLGEGLLPPSLRMVRLEPTVGRRLVLTGPRTRAWSPLTEALLRALRTD</sequence>
<keyword evidence="7" id="KW-1185">Reference proteome</keyword>
<dbReference type="Gene3D" id="1.10.10.10">
    <property type="entry name" value="Winged helix-like DNA-binding domain superfamily/Winged helix DNA-binding domain"/>
    <property type="match status" value="1"/>
</dbReference>
<dbReference type="Gene3D" id="3.40.190.10">
    <property type="entry name" value="Periplasmic binding protein-like II"/>
    <property type="match status" value="2"/>
</dbReference>
<dbReference type="SUPFAM" id="SSF53850">
    <property type="entry name" value="Periplasmic binding protein-like II"/>
    <property type="match status" value="1"/>
</dbReference>
<dbReference type="InterPro" id="IPR036388">
    <property type="entry name" value="WH-like_DNA-bd_sf"/>
</dbReference>
<dbReference type="Proteomes" id="UP001232725">
    <property type="component" value="Unassembled WGS sequence"/>
</dbReference>